<evidence type="ECO:0000259" key="5">
    <source>
        <dbReference type="PROSITE" id="PS51118"/>
    </source>
</evidence>
<dbReference type="InterPro" id="IPR036390">
    <property type="entry name" value="WH_DNA-bd_sf"/>
</dbReference>
<organism evidence="6 7">
    <name type="scientific">Pandoraea apista</name>
    <dbReference type="NCBI Taxonomy" id="93218"/>
    <lineage>
        <taxon>Bacteria</taxon>
        <taxon>Pseudomonadati</taxon>
        <taxon>Pseudomonadota</taxon>
        <taxon>Betaproteobacteria</taxon>
        <taxon>Burkholderiales</taxon>
        <taxon>Burkholderiaceae</taxon>
        <taxon>Pandoraea</taxon>
    </lineage>
</organism>
<dbReference type="AlphaFoldDB" id="A0A5E5PBL3"/>
<reference evidence="6 7" key="1">
    <citation type="submission" date="2019-08" db="EMBL/GenBank/DDBJ databases">
        <authorList>
            <person name="Peeters C."/>
        </authorList>
    </citation>
    <scope>NUCLEOTIDE SEQUENCE [LARGE SCALE GENOMIC DNA]</scope>
    <source>
        <strain evidence="6 7">LMG 18089</strain>
    </source>
</reference>
<dbReference type="EMBL" id="CABPSX010000009">
    <property type="protein sequence ID" value="VVG73029.1"/>
    <property type="molecule type" value="Genomic_DNA"/>
</dbReference>
<proteinExistence type="predicted"/>
<evidence type="ECO:0000256" key="1">
    <source>
        <dbReference type="ARBA" id="ARBA00023015"/>
    </source>
</evidence>
<name>A0A5E5PBL3_9BURK</name>
<dbReference type="OrthoDB" id="9807069at2"/>
<dbReference type="Pfam" id="PF01638">
    <property type="entry name" value="HxlR"/>
    <property type="match status" value="1"/>
</dbReference>
<dbReference type="InterPro" id="IPR002577">
    <property type="entry name" value="HTH_HxlR"/>
</dbReference>
<keyword evidence="2" id="KW-0238">DNA-binding</keyword>
<dbReference type="GO" id="GO:0003677">
    <property type="term" value="F:DNA binding"/>
    <property type="evidence" value="ECO:0007669"/>
    <property type="project" value="UniProtKB-KW"/>
</dbReference>
<feature type="region of interest" description="Disordered" evidence="4">
    <location>
        <begin position="166"/>
        <end position="190"/>
    </location>
</feature>
<evidence type="ECO:0000313" key="7">
    <source>
        <dbReference type="Proteomes" id="UP000364291"/>
    </source>
</evidence>
<evidence type="ECO:0000256" key="3">
    <source>
        <dbReference type="ARBA" id="ARBA00023163"/>
    </source>
</evidence>
<feature type="domain" description="HTH hxlR-type" evidence="5">
    <location>
        <begin position="11"/>
        <end position="108"/>
    </location>
</feature>
<evidence type="ECO:0000256" key="4">
    <source>
        <dbReference type="SAM" id="MobiDB-lite"/>
    </source>
</evidence>
<keyword evidence="1" id="KW-0805">Transcription regulation</keyword>
<evidence type="ECO:0000256" key="2">
    <source>
        <dbReference type="ARBA" id="ARBA00023125"/>
    </source>
</evidence>
<feature type="compositionally biased region" description="Acidic residues" evidence="4">
    <location>
        <begin position="167"/>
        <end position="181"/>
    </location>
</feature>
<protein>
    <submittedName>
        <fullName evidence="6">Transcriptional regulator</fullName>
    </submittedName>
</protein>
<dbReference type="PANTHER" id="PTHR33204">
    <property type="entry name" value="TRANSCRIPTIONAL REGULATOR, MARR FAMILY"/>
    <property type="match status" value="1"/>
</dbReference>
<dbReference type="PANTHER" id="PTHR33204:SF17">
    <property type="entry name" value="TRANSCRIPTIONAL REGULATORY PROTEIN"/>
    <property type="match status" value="1"/>
</dbReference>
<dbReference type="Proteomes" id="UP000364291">
    <property type="component" value="Unassembled WGS sequence"/>
</dbReference>
<dbReference type="InterPro" id="IPR036388">
    <property type="entry name" value="WH-like_DNA-bd_sf"/>
</dbReference>
<accession>A0A5E5PBL3</accession>
<dbReference type="SUPFAM" id="SSF46785">
    <property type="entry name" value="Winged helix' DNA-binding domain"/>
    <property type="match status" value="1"/>
</dbReference>
<keyword evidence="3" id="KW-0804">Transcription</keyword>
<gene>
    <name evidence="6" type="ORF">PAP18089_04032</name>
</gene>
<dbReference type="Gene3D" id="1.10.10.10">
    <property type="entry name" value="Winged helix-like DNA-binding domain superfamily/Winged helix DNA-binding domain"/>
    <property type="match status" value="1"/>
</dbReference>
<dbReference type="RefSeq" id="WP_094067695.1">
    <property type="nucleotide sequence ID" value="NZ_CABPSX010000009.1"/>
</dbReference>
<dbReference type="PROSITE" id="PS51118">
    <property type="entry name" value="HTH_HXLR"/>
    <property type="match status" value="1"/>
</dbReference>
<evidence type="ECO:0000313" key="6">
    <source>
        <dbReference type="EMBL" id="VVG73029.1"/>
    </source>
</evidence>
<sequence length="190" mass="21273">MQRKTFRDMQCPIARSLERVGEWWSILILREASYGTTRFDDFQRRLDIAPNMLTRRLSALVEEGLLARRQYCDRPPRFEYVLTDAGRDFRPVLWALLAWGNRHFAPEGVSAQLVDRETGAVVEPVVVDAVTGERLDPRRHIPVAGPAANEGTRKRLARAAAFATGEPFDEEVTSEVAEADADPAAAPAGR</sequence>